<accession>M0BFN0</accession>
<organism evidence="4 5">
    <name type="scientific">Halovivax asiaticus JCM 14624</name>
    <dbReference type="NCBI Taxonomy" id="1227490"/>
    <lineage>
        <taxon>Archaea</taxon>
        <taxon>Methanobacteriati</taxon>
        <taxon>Methanobacteriota</taxon>
        <taxon>Stenosarchaea group</taxon>
        <taxon>Halobacteria</taxon>
        <taxon>Halobacteriales</taxon>
        <taxon>Natrialbaceae</taxon>
        <taxon>Halovivax</taxon>
    </lineage>
</organism>
<dbReference type="InterPro" id="IPR050832">
    <property type="entry name" value="Bact_Acetyltransf"/>
</dbReference>
<dbReference type="InterPro" id="IPR000182">
    <property type="entry name" value="GNAT_dom"/>
</dbReference>
<dbReference type="PROSITE" id="PS51186">
    <property type="entry name" value="GNAT"/>
    <property type="match status" value="1"/>
</dbReference>
<feature type="domain" description="N-acetyltransferase" evidence="3">
    <location>
        <begin position="6"/>
        <end position="178"/>
    </location>
</feature>
<protein>
    <recommendedName>
        <fullName evidence="3">N-acetyltransferase domain-containing protein</fullName>
    </recommendedName>
</protein>
<keyword evidence="5" id="KW-1185">Reference proteome</keyword>
<evidence type="ECO:0000256" key="1">
    <source>
        <dbReference type="ARBA" id="ARBA00022679"/>
    </source>
</evidence>
<keyword evidence="2" id="KW-0012">Acyltransferase</keyword>
<dbReference type="CDD" id="cd04301">
    <property type="entry name" value="NAT_SF"/>
    <property type="match status" value="1"/>
</dbReference>
<sequence length="178" mass="18983">MTNDAVSVRPAVCADASAIRAVCVAGWRTAYADLLPDGYVEANVETFYETARLRREIADPGDAGRWLVAVAETGSAAASVVGAGRGTPPTDGDCEVFTLYVHPDAQGCGVGSELLRTMTACQRAAGGRVQFVDVFADHEGAIGFYESRGFERYETRPADVVDGVDPNHRTVRLSRRIG</sequence>
<keyword evidence="1" id="KW-0808">Transferase</keyword>
<comment type="caution">
    <text evidence="4">The sequence shown here is derived from an EMBL/GenBank/DDBJ whole genome shotgun (WGS) entry which is preliminary data.</text>
</comment>
<gene>
    <name evidence="4" type="ORF">C479_13983</name>
</gene>
<evidence type="ECO:0000259" key="3">
    <source>
        <dbReference type="PROSITE" id="PS51186"/>
    </source>
</evidence>
<dbReference type="PANTHER" id="PTHR43877">
    <property type="entry name" value="AMINOALKYLPHOSPHONATE N-ACETYLTRANSFERASE-RELATED-RELATED"/>
    <property type="match status" value="1"/>
</dbReference>
<dbReference type="InterPro" id="IPR016181">
    <property type="entry name" value="Acyl_CoA_acyltransferase"/>
</dbReference>
<reference evidence="4 5" key="1">
    <citation type="journal article" date="2014" name="PLoS Genet.">
        <title>Phylogenetically driven sequencing of extremely halophilic archaea reveals strategies for static and dynamic osmo-response.</title>
        <authorList>
            <person name="Becker E.A."/>
            <person name="Seitzer P.M."/>
            <person name="Tritt A."/>
            <person name="Larsen D."/>
            <person name="Krusor M."/>
            <person name="Yao A.I."/>
            <person name="Wu D."/>
            <person name="Madern D."/>
            <person name="Eisen J.A."/>
            <person name="Darling A.E."/>
            <person name="Facciotti M.T."/>
        </authorList>
    </citation>
    <scope>NUCLEOTIDE SEQUENCE [LARGE SCALE GENOMIC DNA]</scope>
    <source>
        <strain evidence="4 5">JCM 14624</strain>
    </source>
</reference>
<dbReference type="PATRIC" id="fig|1227490.4.peg.2838"/>
<proteinExistence type="predicted"/>
<dbReference type="OrthoDB" id="11597at2157"/>
<dbReference type="GO" id="GO:0016747">
    <property type="term" value="F:acyltransferase activity, transferring groups other than amino-acyl groups"/>
    <property type="evidence" value="ECO:0007669"/>
    <property type="project" value="InterPro"/>
</dbReference>
<dbReference type="SUPFAM" id="SSF55729">
    <property type="entry name" value="Acyl-CoA N-acyltransferases (Nat)"/>
    <property type="match status" value="1"/>
</dbReference>
<evidence type="ECO:0000313" key="4">
    <source>
        <dbReference type="EMBL" id="ELZ08454.1"/>
    </source>
</evidence>
<dbReference type="Proteomes" id="UP000011560">
    <property type="component" value="Unassembled WGS sequence"/>
</dbReference>
<name>M0BFN0_9EURY</name>
<dbReference type="EMBL" id="AOIQ01000021">
    <property type="protein sequence ID" value="ELZ08454.1"/>
    <property type="molecule type" value="Genomic_DNA"/>
</dbReference>
<dbReference type="RefSeq" id="WP_007703805.1">
    <property type="nucleotide sequence ID" value="NZ_AOIQ01000021.1"/>
</dbReference>
<evidence type="ECO:0000256" key="2">
    <source>
        <dbReference type="ARBA" id="ARBA00023315"/>
    </source>
</evidence>
<dbReference type="Pfam" id="PF00583">
    <property type="entry name" value="Acetyltransf_1"/>
    <property type="match status" value="1"/>
</dbReference>
<dbReference type="Gene3D" id="3.40.630.30">
    <property type="match status" value="1"/>
</dbReference>
<dbReference type="STRING" id="1227490.C479_13983"/>
<evidence type="ECO:0000313" key="5">
    <source>
        <dbReference type="Proteomes" id="UP000011560"/>
    </source>
</evidence>
<dbReference type="AlphaFoldDB" id="M0BFN0"/>